<protein>
    <submittedName>
        <fullName evidence="5">Chromosome-associated kinesin KIF4</fullName>
    </submittedName>
</protein>
<proteinExistence type="inferred from homology"/>
<comment type="similarity">
    <text evidence="3">Belongs to the TRAFAC class myosin-kinesin ATPase superfamily. Kinesin family.</text>
</comment>
<evidence type="ECO:0000313" key="5">
    <source>
        <dbReference type="EMBL" id="JAG01578.1"/>
    </source>
</evidence>
<evidence type="ECO:0000256" key="3">
    <source>
        <dbReference type="PROSITE-ProRule" id="PRU00283"/>
    </source>
</evidence>
<dbReference type="GO" id="GO:0007018">
    <property type="term" value="P:microtubule-based movement"/>
    <property type="evidence" value="ECO:0007669"/>
    <property type="project" value="InterPro"/>
</dbReference>
<evidence type="ECO:0000256" key="1">
    <source>
        <dbReference type="ARBA" id="ARBA00022741"/>
    </source>
</evidence>
<evidence type="ECO:0000313" key="6">
    <source>
        <dbReference type="EMBL" id="JAQ17896.1"/>
    </source>
</evidence>
<dbReference type="GO" id="GO:0008017">
    <property type="term" value="F:microtubule binding"/>
    <property type="evidence" value="ECO:0007669"/>
    <property type="project" value="InterPro"/>
</dbReference>
<dbReference type="AlphaFoldDB" id="A0A0A9W530"/>
<dbReference type="PROSITE" id="PS50067">
    <property type="entry name" value="KINESIN_MOTOR_2"/>
    <property type="match status" value="1"/>
</dbReference>
<accession>A0A0A9W530</accession>
<organism evidence="5">
    <name type="scientific">Lygus hesperus</name>
    <name type="common">Western plant bug</name>
    <dbReference type="NCBI Taxonomy" id="30085"/>
    <lineage>
        <taxon>Eukaryota</taxon>
        <taxon>Metazoa</taxon>
        <taxon>Ecdysozoa</taxon>
        <taxon>Arthropoda</taxon>
        <taxon>Hexapoda</taxon>
        <taxon>Insecta</taxon>
        <taxon>Pterygota</taxon>
        <taxon>Neoptera</taxon>
        <taxon>Paraneoptera</taxon>
        <taxon>Hemiptera</taxon>
        <taxon>Heteroptera</taxon>
        <taxon>Panheteroptera</taxon>
        <taxon>Cimicomorpha</taxon>
        <taxon>Miridae</taxon>
        <taxon>Mirini</taxon>
        <taxon>Lygus</taxon>
    </lineage>
</organism>
<reference evidence="5" key="1">
    <citation type="journal article" date="2014" name="PLoS ONE">
        <title>Transcriptome-Based Identification of ABC Transporters in the Western Tarnished Plant Bug Lygus hesperus.</title>
        <authorList>
            <person name="Hull J.J."/>
            <person name="Chaney K."/>
            <person name="Geib S.M."/>
            <person name="Fabrick J.A."/>
            <person name="Brent C.S."/>
            <person name="Walsh D."/>
            <person name="Lavine L.C."/>
        </authorList>
    </citation>
    <scope>NUCLEOTIDE SEQUENCE</scope>
</reference>
<dbReference type="InterPro" id="IPR036961">
    <property type="entry name" value="Kinesin_motor_dom_sf"/>
</dbReference>
<feature type="domain" description="Kinesin motor" evidence="4">
    <location>
        <begin position="1"/>
        <end position="28"/>
    </location>
</feature>
<reference evidence="6" key="3">
    <citation type="journal article" date="2016" name="Gigascience">
        <title>De novo construction of an expanded transcriptome assembly for the western tarnished plant bug, Lygus hesperus.</title>
        <authorList>
            <person name="Tassone E.E."/>
            <person name="Geib S.M."/>
            <person name="Hall B."/>
            <person name="Fabrick J.A."/>
            <person name="Brent C.S."/>
            <person name="Hull J.J."/>
        </authorList>
    </citation>
    <scope>NUCLEOTIDE SEQUENCE</scope>
</reference>
<dbReference type="Gene3D" id="3.40.850.10">
    <property type="entry name" value="Kinesin motor domain"/>
    <property type="match status" value="1"/>
</dbReference>
<comment type="caution">
    <text evidence="3">Lacks conserved residue(s) required for the propagation of feature annotation.</text>
</comment>
<evidence type="ECO:0000259" key="4">
    <source>
        <dbReference type="PROSITE" id="PS50067"/>
    </source>
</evidence>
<dbReference type="SUPFAM" id="SSF52540">
    <property type="entry name" value="P-loop containing nucleoside triphosphate hydrolases"/>
    <property type="match status" value="1"/>
</dbReference>
<dbReference type="EMBL" id="GDHC01000733">
    <property type="protein sequence ID" value="JAQ17896.1"/>
    <property type="molecule type" value="Transcribed_RNA"/>
</dbReference>
<dbReference type="GO" id="GO:0005524">
    <property type="term" value="F:ATP binding"/>
    <property type="evidence" value="ECO:0007669"/>
    <property type="project" value="UniProtKB-KW"/>
</dbReference>
<dbReference type="InterPro" id="IPR027417">
    <property type="entry name" value="P-loop_NTPase"/>
</dbReference>
<dbReference type="InterPro" id="IPR001752">
    <property type="entry name" value="Kinesin_motor_dom"/>
</dbReference>
<reference evidence="5" key="2">
    <citation type="submission" date="2014-07" db="EMBL/GenBank/DDBJ databases">
        <authorList>
            <person name="Hull J."/>
        </authorList>
    </citation>
    <scope>NUCLEOTIDE SEQUENCE</scope>
</reference>
<keyword evidence="2" id="KW-0067">ATP-binding</keyword>
<sequence length="223" mass="24830">MIACISVRDEDMEESIHTLHYASRTSRITNRTYVNLQPESNAVVIDRLQRRVQFLEQYIRDIGYSVPTTAVGNTSLPTIVDDDVDADDDVDDDVDMDDDVDILATNSSEITDGTSEDEDDDDDDTAQLSAGELMDDRAKIPRSHRRRNHDTKPTDVQLPVGTEVSVATMDVLPTSTHALCEAVEQACTVLQEKQTGSTNCALDDEYKSSVHTLTTYVPLITRY</sequence>
<dbReference type="EMBL" id="GBHO01042026">
    <property type="protein sequence ID" value="JAG01578.1"/>
    <property type="molecule type" value="Transcribed_RNA"/>
</dbReference>
<keyword evidence="1" id="KW-0547">Nucleotide-binding</keyword>
<gene>
    <name evidence="5" type="primary">kif4_1</name>
    <name evidence="5" type="ORF">CM83_5983</name>
    <name evidence="6" type="ORF">g.19099</name>
</gene>
<name>A0A0A9W530_LYGHE</name>
<evidence type="ECO:0000256" key="2">
    <source>
        <dbReference type="ARBA" id="ARBA00022840"/>
    </source>
</evidence>
<dbReference type="GO" id="GO:0003777">
    <property type="term" value="F:microtubule motor activity"/>
    <property type="evidence" value="ECO:0007669"/>
    <property type="project" value="InterPro"/>
</dbReference>